<dbReference type="Pfam" id="PF13620">
    <property type="entry name" value="CarboxypepD_reg"/>
    <property type="match status" value="1"/>
</dbReference>
<dbReference type="Gene3D" id="2.60.40.10">
    <property type="entry name" value="Immunoglobulins"/>
    <property type="match status" value="1"/>
</dbReference>
<feature type="region of interest" description="Disordered" evidence="1">
    <location>
        <begin position="24"/>
        <end position="43"/>
    </location>
</feature>
<reference evidence="2 3" key="1">
    <citation type="submission" date="2017-12" db="EMBL/GenBank/DDBJ databases">
        <title>Kangiella profundi FT102 completed genome.</title>
        <authorList>
            <person name="Xu J."/>
            <person name="Wang J."/>
            <person name="Lu Y."/>
        </authorList>
    </citation>
    <scope>NUCLEOTIDE SEQUENCE [LARGE SCALE GENOMIC DNA]</scope>
    <source>
        <strain evidence="2 3">FT102</strain>
    </source>
</reference>
<dbReference type="SUPFAM" id="SSF49478">
    <property type="entry name" value="Cna protein B-type domain"/>
    <property type="match status" value="1"/>
</dbReference>
<dbReference type="AlphaFoldDB" id="A0A2K9AY84"/>
<dbReference type="Proteomes" id="UP000232693">
    <property type="component" value="Chromosome"/>
</dbReference>
<dbReference type="EMBL" id="CP025120">
    <property type="protein sequence ID" value="AUD80101.1"/>
    <property type="molecule type" value="Genomic_DNA"/>
</dbReference>
<keyword evidence="3" id="KW-1185">Reference proteome</keyword>
<proteinExistence type="predicted"/>
<evidence type="ECO:0000313" key="3">
    <source>
        <dbReference type="Proteomes" id="UP000232693"/>
    </source>
</evidence>
<organism evidence="2 3">
    <name type="scientific">Kangiella profundi</name>
    <dbReference type="NCBI Taxonomy" id="1561924"/>
    <lineage>
        <taxon>Bacteria</taxon>
        <taxon>Pseudomonadati</taxon>
        <taxon>Pseudomonadota</taxon>
        <taxon>Gammaproteobacteria</taxon>
        <taxon>Kangiellales</taxon>
        <taxon>Kangiellaceae</taxon>
        <taxon>Kangiella</taxon>
    </lineage>
</organism>
<evidence type="ECO:0008006" key="4">
    <source>
        <dbReference type="Google" id="ProtNLM"/>
    </source>
</evidence>
<evidence type="ECO:0000313" key="2">
    <source>
        <dbReference type="EMBL" id="AUD80101.1"/>
    </source>
</evidence>
<evidence type="ECO:0000256" key="1">
    <source>
        <dbReference type="SAM" id="MobiDB-lite"/>
    </source>
</evidence>
<protein>
    <recommendedName>
        <fullName evidence="4">Carboxypeptidase regulatory-like domain-containing protein</fullName>
    </recommendedName>
</protein>
<accession>A0A2K9AY84</accession>
<gene>
    <name evidence="2" type="ORF">CW740_10495</name>
</gene>
<name>A0A2K9AY84_9GAMM</name>
<dbReference type="OrthoDB" id="6652544at2"/>
<feature type="compositionally biased region" description="Polar residues" evidence="1">
    <location>
        <begin position="24"/>
        <end position="35"/>
    </location>
</feature>
<sequence>MVLSGVLLCAPLVSYSQTASEIEAQTQSQKQTSSLPEKKQKAPLDLHRPVDVQNAYFDAASSGYGGGRSYGFRKILVGLEVNNKEVLVLDIVQTESDYLVPIKEVFPVIQASYTLEHGILTIRVPGSEVEMSSRVTYRIDGELWASLGTLNEYLKVNARFDPAKYAVTFLPPWQEETKKSDAPAESLEVEFGPDPFSLRQIRLSHEVQGVEKDDEALEFDVLTERSELVATGSAAEGSWLIDAEKVNDESWKLDDYFWTKRSDHHQWLIGKQTVSPSVISPAVTLTGGQYFYSNQAIPYNAYQDISQSSFFRELGNSVQRIRGTAEPGAIAELYVNNQLVGETFVRLDGTYDFGEFRTESSLFNEIEVVILDPVNRSELERQLKTRASSDYLLNEGQVVTSVALGRKGNWLDPDYVNQGDAGMFLYRYGISDTTTLEAGYLLDDTSVTTTGIVSSLGNNFVGAMRVADRNDAMATQLELDGFGEDWRLSTFVRQEEVNFYEGRDEKVTSANGYYYYTPDPSLRLELLGRYQETGDKVSYVKPGIFYSPSYNFSVGTRPDADGDYRTELFYRPSQDARFRITHKPDEQTGRFEWNASDNVNGYMSGRMYKDTIGERTYDNTIIEKAVGFYWYPDSWTDYRQFRFELNHSNEYGVGVFTEYRTQLMPGVYFDLRLRDADPQFDGGLSAFARISMDFAVVKGSLVPSSNRLAYNTAGTIAGTIKTDGDCSQLEHVSLLLNGVAYKVPVKACTFYLDYVTPGLYKVMLDGEFMPIDMVPEGKSHVIKVAPSSVTNVDFVVNSEYSAMGQLKSATGQALSNVRLTLFNEKGEIMTETLTDQFGYYRVDGLVNGNYTISVVGMGGQKLAERTFSIKGDFLFGLDIIMPPSLPRQ</sequence>
<dbReference type="InterPro" id="IPR013783">
    <property type="entry name" value="Ig-like_fold"/>
</dbReference>
<dbReference type="KEGG" id="kpd:CW740_10495"/>